<evidence type="ECO:0000256" key="4">
    <source>
        <dbReference type="ARBA" id="ARBA00022723"/>
    </source>
</evidence>
<protein>
    <recommendedName>
        <fullName evidence="3 8">Carbonic anhydrase</fullName>
        <ecNumber evidence="3 8">4.2.1.1</ecNumber>
    </recommendedName>
    <alternativeName>
        <fullName evidence="8">Carbonate dehydratase</fullName>
    </alternativeName>
</protein>
<dbReference type="EC" id="4.2.1.1" evidence="3 8"/>
<dbReference type="PROSITE" id="PS00704">
    <property type="entry name" value="PROK_CO2_ANHYDRASE_1"/>
    <property type="match status" value="1"/>
</dbReference>
<accession>A0ABV0K391</accession>
<gene>
    <name evidence="9" type="ORF">NC992_08945</name>
</gene>
<dbReference type="InterPro" id="IPR036874">
    <property type="entry name" value="Carbonic_anhydrase_sf"/>
</dbReference>
<dbReference type="PROSITE" id="PS00705">
    <property type="entry name" value="PROK_CO2_ANHYDRASE_2"/>
    <property type="match status" value="1"/>
</dbReference>
<evidence type="ECO:0000256" key="8">
    <source>
        <dbReference type="RuleBase" id="RU003956"/>
    </source>
</evidence>
<organism evidence="9 10">
    <name type="scientific">Leptolyngbya subtilissima DQ-A4</name>
    <dbReference type="NCBI Taxonomy" id="2933933"/>
    <lineage>
        <taxon>Bacteria</taxon>
        <taxon>Bacillati</taxon>
        <taxon>Cyanobacteriota</taxon>
        <taxon>Cyanophyceae</taxon>
        <taxon>Leptolyngbyales</taxon>
        <taxon>Leptolyngbyaceae</taxon>
        <taxon>Leptolyngbya group</taxon>
        <taxon>Leptolyngbya</taxon>
    </lineage>
</organism>
<keyword evidence="6 8" id="KW-0456">Lyase</keyword>
<name>A0ABV0K391_9CYAN</name>
<evidence type="ECO:0000256" key="6">
    <source>
        <dbReference type="ARBA" id="ARBA00023239"/>
    </source>
</evidence>
<keyword evidence="10" id="KW-1185">Reference proteome</keyword>
<comment type="catalytic activity">
    <reaction evidence="7 8">
        <text>hydrogencarbonate + H(+) = CO2 + H2O</text>
        <dbReference type="Rhea" id="RHEA:10748"/>
        <dbReference type="ChEBI" id="CHEBI:15377"/>
        <dbReference type="ChEBI" id="CHEBI:15378"/>
        <dbReference type="ChEBI" id="CHEBI:16526"/>
        <dbReference type="ChEBI" id="CHEBI:17544"/>
        <dbReference type="EC" id="4.2.1.1"/>
    </reaction>
</comment>
<evidence type="ECO:0000256" key="7">
    <source>
        <dbReference type="ARBA" id="ARBA00048348"/>
    </source>
</evidence>
<keyword evidence="4" id="KW-0479">Metal-binding</keyword>
<dbReference type="Proteomes" id="UP001482513">
    <property type="component" value="Unassembled WGS sequence"/>
</dbReference>
<sequence length="273" mass="30253">MEKLLRGLRDFQENYIPDRQELLKELAKGQHPRVLFIGCSDSRVDPTIITQAEIGDLFVIRNAGNIIPPYEATNGGEGATIEYAMEALDIHQVIVCGHTQCGAMKGLLQIGDLEEKMPLVYHWLRHTEATRKLVEDHYGSMEKKDKLDLLVAQNVLTQIDNLQTYPSVRSKLHAGTLAIHGWIYKLDSAELLAYDEEAKAFVPPHSKIYADLNDAKSLKPGGLSLEFNDAVRPGAGAPSVALPEFSEPVQPYWPGANRLSPEQAARIYRGAGV</sequence>
<dbReference type="EMBL" id="JAMPKX010000003">
    <property type="protein sequence ID" value="MEP0946996.1"/>
    <property type="molecule type" value="Genomic_DNA"/>
</dbReference>
<dbReference type="Gene3D" id="3.40.1050.10">
    <property type="entry name" value="Carbonic anhydrase"/>
    <property type="match status" value="1"/>
</dbReference>
<dbReference type="CDD" id="cd00884">
    <property type="entry name" value="beta_CA_cladeB"/>
    <property type="match status" value="1"/>
</dbReference>
<dbReference type="RefSeq" id="WP_190700991.1">
    <property type="nucleotide sequence ID" value="NZ_JAMPKX010000003.1"/>
</dbReference>
<comment type="cofactor">
    <cofactor evidence="1">
        <name>Zn(2+)</name>
        <dbReference type="ChEBI" id="CHEBI:29105"/>
    </cofactor>
</comment>
<dbReference type="PANTHER" id="PTHR11002:SF76">
    <property type="entry name" value="CARBONIC ANHYDRASE"/>
    <property type="match status" value="1"/>
</dbReference>
<evidence type="ECO:0000256" key="3">
    <source>
        <dbReference type="ARBA" id="ARBA00012925"/>
    </source>
</evidence>
<keyword evidence="5 8" id="KW-0862">Zinc</keyword>
<comment type="caution">
    <text evidence="9">The sequence shown here is derived from an EMBL/GenBank/DDBJ whole genome shotgun (WGS) entry which is preliminary data.</text>
</comment>
<dbReference type="InterPro" id="IPR001765">
    <property type="entry name" value="Carbonic_anhydrase"/>
</dbReference>
<comment type="function">
    <text evidence="8">Reversible hydration of carbon dioxide.</text>
</comment>
<dbReference type="PANTHER" id="PTHR11002">
    <property type="entry name" value="CARBONIC ANHYDRASE"/>
    <property type="match status" value="1"/>
</dbReference>
<dbReference type="InterPro" id="IPR045066">
    <property type="entry name" value="Beta_CA_cladeB"/>
</dbReference>
<evidence type="ECO:0000256" key="2">
    <source>
        <dbReference type="ARBA" id="ARBA00006217"/>
    </source>
</evidence>
<comment type="similarity">
    <text evidence="2 8">Belongs to the beta-class carbonic anhydrase family.</text>
</comment>
<dbReference type="Pfam" id="PF00484">
    <property type="entry name" value="Pro_CA"/>
    <property type="match status" value="1"/>
</dbReference>
<dbReference type="SMART" id="SM00947">
    <property type="entry name" value="Pro_CA"/>
    <property type="match status" value="1"/>
</dbReference>
<dbReference type="InterPro" id="IPR015892">
    <property type="entry name" value="Carbonic_anhydrase_CS"/>
</dbReference>
<proteinExistence type="inferred from homology"/>
<evidence type="ECO:0000256" key="5">
    <source>
        <dbReference type="ARBA" id="ARBA00022833"/>
    </source>
</evidence>
<evidence type="ECO:0000256" key="1">
    <source>
        <dbReference type="ARBA" id="ARBA00001947"/>
    </source>
</evidence>
<reference evidence="9 10" key="1">
    <citation type="submission" date="2022-04" db="EMBL/GenBank/DDBJ databases">
        <title>Positive selection, recombination, and allopatry shape intraspecific diversity of widespread and dominant cyanobacteria.</title>
        <authorList>
            <person name="Wei J."/>
            <person name="Shu W."/>
            <person name="Hu C."/>
        </authorList>
    </citation>
    <scope>NUCLEOTIDE SEQUENCE [LARGE SCALE GENOMIC DNA]</scope>
    <source>
        <strain evidence="9 10">DQ-A4</strain>
    </source>
</reference>
<dbReference type="SUPFAM" id="SSF53056">
    <property type="entry name" value="beta-carbonic anhydrase, cab"/>
    <property type="match status" value="1"/>
</dbReference>
<evidence type="ECO:0000313" key="9">
    <source>
        <dbReference type="EMBL" id="MEP0946996.1"/>
    </source>
</evidence>
<evidence type="ECO:0000313" key="10">
    <source>
        <dbReference type="Proteomes" id="UP001482513"/>
    </source>
</evidence>